<dbReference type="AlphaFoldDB" id="A0A3P3Y2M4"/>
<evidence type="ECO:0000313" key="4">
    <source>
        <dbReference type="EMBL" id="SPQ94435.1"/>
    </source>
</evidence>
<reference evidence="4 5" key="1">
    <citation type="submission" date="2018-03" db="EMBL/GenBank/DDBJ databases">
        <authorList>
            <person name="Fogelqvist J."/>
        </authorList>
    </citation>
    <scope>NUCLEOTIDE SEQUENCE [LARGE SCALE GENOMIC DNA]</scope>
</reference>
<dbReference type="EMBL" id="OVEO01000002">
    <property type="protein sequence ID" value="SPQ94435.1"/>
    <property type="molecule type" value="Genomic_DNA"/>
</dbReference>
<feature type="compositionally biased region" description="Polar residues" evidence="2">
    <location>
        <begin position="620"/>
        <end position="633"/>
    </location>
</feature>
<feature type="region of interest" description="Disordered" evidence="2">
    <location>
        <begin position="811"/>
        <end position="834"/>
    </location>
</feature>
<feature type="region of interest" description="Disordered" evidence="2">
    <location>
        <begin position="469"/>
        <end position="548"/>
    </location>
</feature>
<keyword evidence="4" id="KW-0496">Mitochondrion</keyword>
<feature type="compositionally biased region" description="Low complexity" evidence="2">
    <location>
        <begin position="598"/>
        <end position="609"/>
    </location>
</feature>
<feature type="compositionally biased region" description="Low complexity" evidence="2">
    <location>
        <begin position="479"/>
        <end position="501"/>
    </location>
</feature>
<gene>
    <name evidence="4" type="ORF">PLBR_LOCUS1650</name>
</gene>
<evidence type="ECO:0000256" key="1">
    <source>
        <dbReference type="PROSITE-ProRule" id="PRU00723"/>
    </source>
</evidence>
<protein>
    <recommendedName>
        <fullName evidence="3">C3H1-type domain-containing protein</fullName>
    </recommendedName>
</protein>
<sequence>MLCVTDDDYSEDDAEVHVGAYVAPRPHIQAQLTRLGREIERMLACEPGQTLNLCKLPEKYMAYYSRPIDKLGYSRLRDCVCALAEPLTTRVIASRCAVPQNVRPNGLAVLLMGEYVPSCTHYQKGTCRADPCRFVHECATCGMGDHAAFECGTKAPPKLKSYEHCCLRSKCVGDRHNPDVTVDDVHETLLADVGRPPKRLSLDEILVHRDRCQEPPMFLSASLPCVASSPSASAVASYRLPDDDTDRTIAVFYAHLLVSMRDRHDDNLPSTREDFAFEWATYLATHREQRKSVVARVEFSDPSALVYLTKEMGVVLVNDDALVWDIARVDNVIKGAGVAPALRRQWNQASNWGEAPVIVPIDEETSWGAQLRNPAQTDATGCRPAPTAAPGARRVSAPELAAPSGTSRPGTSTSAAGYTPNGHGTASSTARGRHSPLNQRTWDDAPRAPCQPSSAIASHDAIADATLRPSWSASPGARPPSHASVPSSSHDSSASVGTASSNNMTQWGEPSKESSWGNPDPQTVNAPPAYAASRPERLWTDQRVDKPVPTHVERVASKTTSVANADGNAFCASTRANSLPGGLSNSNNAQAMPGKPQASEAGASAASRSTVHSLPPSVHSAVSNKPSALSPSAPSFMPDVSSVAPVRSSTSLSPMASSFAPGAPLSASSTSMPPIRKPPASAQPVPNSTIGLVDDSDRFLKDLLFSAVLGVETTSASEVDMFIQECLRLRAAGVPQVLAGMRSLWLVSRLNATDADGEGLFCQLPVSASTCDPLWTPIRGDAGELVDASALEPETSHAGVGAAGNNVDTSSKASGFRAAQSESAAPPGETIASVTKPAVPPATVAEFLSRASLGSWCAKFDDEEIALDLIPELSDDDLLLLGMGETDRRKFRNAVLLL</sequence>
<feature type="region of interest" description="Disordered" evidence="2">
    <location>
        <begin position="373"/>
        <end position="454"/>
    </location>
</feature>
<feature type="zinc finger region" description="C3H1-type" evidence="1">
    <location>
        <begin position="113"/>
        <end position="139"/>
    </location>
</feature>
<dbReference type="GO" id="GO:0008270">
    <property type="term" value="F:zinc ion binding"/>
    <property type="evidence" value="ECO:0007669"/>
    <property type="project" value="UniProtKB-KW"/>
</dbReference>
<feature type="compositionally biased region" description="Low complexity" evidence="2">
    <location>
        <begin position="379"/>
        <end position="394"/>
    </location>
</feature>
<dbReference type="Proteomes" id="UP000290189">
    <property type="component" value="Unassembled WGS sequence"/>
</dbReference>
<dbReference type="PROSITE" id="PS50103">
    <property type="entry name" value="ZF_C3H1"/>
    <property type="match status" value="1"/>
</dbReference>
<dbReference type="InterPro" id="IPR000571">
    <property type="entry name" value="Znf_CCCH"/>
</dbReference>
<keyword evidence="1" id="KW-0479">Metal-binding</keyword>
<name>A0A3P3Y2M4_PLABS</name>
<feature type="compositionally biased region" description="Basic and acidic residues" evidence="2">
    <location>
        <begin position="534"/>
        <end position="548"/>
    </location>
</feature>
<keyword evidence="1" id="KW-0863">Zinc-finger</keyword>
<dbReference type="InterPro" id="IPR013761">
    <property type="entry name" value="SAM/pointed_sf"/>
</dbReference>
<organism evidence="4 5">
    <name type="scientific">Plasmodiophora brassicae</name>
    <name type="common">Clubroot disease agent</name>
    <dbReference type="NCBI Taxonomy" id="37360"/>
    <lineage>
        <taxon>Eukaryota</taxon>
        <taxon>Sar</taxon>
        <taxon>Rhizaria</taxon>
        <taxon>Endomyxa</taxon>
        <taxon>Phytomyxea</taxon>
        <taxon>Plasmodiophorida</taxon>
        <taxon>Plasmodiophoridae</taxon>
        <taxon>Plasmodiophora</taxon>
    </lineage>
</organism>
<accession>A0A3P3Y2M4</accession>
<proteinExistence type="predicted"/>
<dbReference type="Gene3D" id="1.10.150.50">
    <property type="entry name" value="Transcription Factor, Ets-1"/>
    <property type="match status" value="1"/>
</dbReference>
<geneLocation type="mitochondrion" evidence="4"/>
<feature type="domain" description="C3H1-type" evidence="3">
    <location>
        <begin position="113"/>
        <end position="139"/>
    </location>
</feature>
<evidence type="ECO:0000256" key="2">
    <source>
        <dbReference type="SAM" id="MobiDB-lite"/>
    </source>
</evidence>
<feature type="compositionally biased region" description="Polar residues" evidence="2">
    <location>
        <begin position="502"/>
        <end position="525"/>
    </location>
</feature>
<keyword evidence="1" id="KW-0862">Zinc</keyword>
<feature type="compositionally biased region" description="Polar residues" evidence="2">
    <location>
        <begin position="647"/>
        <end position="656"/>
    </location>
</feature>
<feature type="compositionally biased region" description="Polar residues" evidence="2">
    <location>
        <begin position="422"/>
        <end position="440"/>
    </location>
</feature>
<evidence type="ECO:0000259" key="3">
    <source>
        <dbReference type="PROSITE" id="PS50103"/>
    </source>
</evidence>
<feature type="region of interest" description="Disordered" evidence="2">
    <location>
        <begin position="581"/>
        <end position="688"/>
    </location>
</feature>
<evidence type="ECO:0000313" key="5">
    <source>
        <dbReference type="Proteomes" id="UP000290189"/>
    </source>
</evidence>
<feature type="compositionally biased region" description="Low complexity" evidence="2">
    <location>
        <begin position="402"/>
        <end position="417"/>
    </location>
</feature>